<evidence type="ECO:0000313" key="2">
    <source>
        <dbReference type="EMBL" id="KRM10275.1"/>
    </source>
</evidence>
<organism evidence="2 3">
    <name type="scientific">Lapidilactobacillus concavus DSM 17758</name>
    <dbReference type="NCBI Taxonomy" id="1423735"/>
    <lineage>
        <taxon>Bacteria</taxon>
        <taxon>Bacillati</taxon>
        <taxon>Bacillota</taxon>
        <taxon>Bacilli</taxon>
        <taxon>Lactobacillales</taxon>
        <taxon>Lactobacillaceae</taxon>
        <taxon>Lapidilactobacillus</taxon>
    </lineage>
</organism>
<dbReference type="PANTHER" id="PTHR46211:SF14">
    <property type="entry name" value="GLYCEROPHOSPHODIESTER PHOSPHODIESTERASE"/>
    <property type="match status" value="1"/>
</dbReference>
<comment type="caution">
    <text evidence="2">The sequence shown here is derived from an EMBL/GenBank/DDBJ whole genome shotgun (WGS) entry which is preliminary data.</text>
</comment>
<accession>A0A0R1W4E7</accession>
<dbReference type="InterPro" id="IPR030395">
    <property type="entry name" value="GP_PDE_dom"/>
</dbReference>
<reference evidence="2 3" key="1">
    <citation type="journal article" date="2015" name="Genome Announc.">
        <title>Expanding the biotechnology potential of lactobacilli through comparative genomics of 213 strains and associated genera.</title>
        <authorList>
            <person name="Sun Z."/>
            <person name="Harris H.M."/>
            <person name="McCann A."/>
            <person name="Guo C."/>
            <person name="Argimon S."/>
            <person name="Zhang W."/>
            <person name="Yang X."/>
            <person name="Jeffery I.B."/>
            <person name="Cooney J.C."/>
            <person name="Kagawa T.F."/>
            <person name="Liu W."/>
            <person name="Song Y."/>
            <person name="Salvetti E."/>
            <person name="Wrobel A."/>
            <person name="Rasinkangas P."/>
            <person name="Parkhill J."/>
            <person name="Rea M.C."/>
            <person name="O'Sullivan O."/>
            <person name="Ritari J."/>
            <person name="Douillard F.P."/>
            <person name="Paul Ross R."/>
            <person name="Yang R."/>
            <person name="Briner A.E."/>
            <person name="Felis G.E."/>
            <person name="de Vos W.M."/>
            <person name="Barrangou R."/>
            <person name="Klaenhammer T.R."/>
            <person name="Caufield P.W."/>
            <person name="Cui Y."/>
            <person name="Zhang H."/>
            <person name="O'Toole P.W."/>
        </authorList>
    </citation>
    <scope>NUCLEOTIDE SEQUENCE [LARGE SCALE GENOMIC DNA]</scope>
    <source>
        <strain evidence="2 3">DSM 17758</strain>
    </source>
</reference>
<dbReference type="STRING" id="1423735.FC15_GL001508"/>
<name>A0A0R1W4E7_9LACO</name>
<keyword evidence="3" id="KW-1185">Reference proteome</keyword>
<protein>
    <recommendedName>
        <fullName evidence="1">GP-PDE domain-containing protein</fullName>
    </recommendedName>
</protein>
<dbReference type="EMBL" id="AZFX01000040">
    <property type="protein sequence ID" value="KRM10275.1"/>
    <property type="molecule type" value="Genomic_DNA"/>
</dbReference>
<dbReference type="PANTHER" id="PTHR46211">
    <property type="entry name" value="GLYCEROPHOSPHORYL DIESTER PHOSPHODIESTERASE"/>
    <property type="match status" value="1"/>
</dbReference>
<dbReference type="Gene3D" id="3.20.20.190">
    <property type="entry name" value="Phosphatidylinositol (PI) phosphodiesterase"/>
    <property type="match status" value="1"/>
</dbReference>
<dbReference type="AlphaFoldDB" id="A0A0R1W4E7"/>
<feature type="domain" description="GP-PDE" evidence="1">
    <location>
        <begin position="22"/>
        <end position="253"/>
    </location>
</feature>
<dbReference type="PROSITE" id="PS51704">
    <property type="entry name" value="GP_PDE"/>
    <property type="match status" value="1"/>
</dbReference>
<dbReference type="CDD" id="cd08556">
    <property type="entry name" value="GDPD"/>
    <property type="match status" value="1"/>
</dbReference>
<gene>
    <name evidence="2" type="ORF">FC15_GL001508</name>
</gene>
<evidence type="ECO:0000259" key="1">
    <source>
        <dbReference type="PROSITE" id="PS51704"/>
    </source>
</evidence>
<dbReference type="GO" id="GO:0006629">
    <property type="term" value="P:lipid metabolic process"/>
    <property type="evidence" value="ECO:0007669"/>
    <property type="project" value="InterPro"/>
</dbReference>
<dbReference type="Proteomes" id="UP000051315">
    <property type="component" value="Unassembled WGS sequence"/>
</dbReference>
<dbReference type="PATRIC" id="fig|1423735.3.peg.1557"/>
<dbReference type="SUPFAM" id="SSF51695">
    <property type="entry name" value="PLC-like phosphodiesterases"/>
    <property type="match status" value="1"/>
</dbReference>
<proteinExistence type="predicted"/>
<dbReference type="GO" id="GO:0008081">
    <property type="term" value="F:phosphoric diester hydrolase activity"/>
    <property type="evidence" value="ECO:0007669"/>
    <property type="project" value="InterPro"/>
</dbReference>
<dbReference type="InterPro" id="IPR017946">
    <property type="entry name" value="PLC-like_Pdiesterase_TIM-brl"/>
</dbReference>
<dbReference type="RefSeq" id="WP_235803332.1">
    <property type="nucleotide sequence ID" value="NZ_AZFX01000040.1"/>
</dbReference>
<sequence>MQFKKISLGLSLLMIWFSLTGFTVVGHRGDPINQPEETFASFNQAFAEGAEYVELDLHVSKDNVLVISHDRNLQRVTGQNVIVSQTPWATLHTLKQKNGEPMHSLDELFAYYQNRPNAKFLIETKKTKKGNPQNMEALIAQSVQKYHMASRIMFHSFSLISLQNLQKLLPQVPRIFIAGSLKKINFEVFQYATGVNISSNLVNEQIIKQLHAAKQKVYVWDQMNENTDQWNWLVNLPIDGVVTNYPATGKQYQEAKTKAIDKKVTFTGALTSLKQETSYENPYNLSTKKTPIKPFSIYDVDRFIISQGQPYYQIATNRFISALGFNKVTNLKRLSPYLGQQLDLKPQLTLAHFYDSPFAPKTTRDYLLPTQTLQILTIQYHDSQLWFETQKGWLKAADVRIQFDPNSSNWSQYQQLPAQQKLAIPALIKFDRIHLSTNNQKHWQMMPNFHYNQLIIKTILQ</sequence>
<dbReference type="Pfam" id="PF03009">
    <property type="entry name" value="GDPD"/>
    <property type="match status" value="1"/>
</dbReference>
<evidence type="ECO:0000313" key="3">
    <source>
        <dbReference type="Proteomes" id="UP000051315"/>
    </source>
</evidence>